<dbReference type="EMBL" id="LR593887">
    <property type="protein sequence ID" value="VTS08118.1"/>
    <property type="molecule type" value="Genomic_DNA"/>
</dbReference>
<evidence type="ECO:0000313" key="1">
    <source>
        <dbReference type="EMBL" id="VIP05381.1"/>
    </source>
</evidence>
<dbReference type="Gene3D" id="2.60.40.10">
    <property type="entry name" value="Immunoglobulins"/>
    <property type="match status" value="1"/>
</dbReference>
<name>A0A6C2YVG2_9BACT</name>
<dbReference type="AlphaFoldDB" id="A0A6C2YVG2"/>
<evidence type="ECO:0000313" key="2">
    <source>
        <dbReference type="Proteomes" id="UP000464378"/>
    </source>
</evidence>
<sequence>MTWIIRILTAAALGTLLAAGWFLAQPAPTRTLEILNPHIELGEVDSGTSYEVTFIFQNDGDSSHLVYNLAPRCTPTCCFEPKQLQPQIIPPRSEFEYILVVKPTHPGPFQLRTHLFFEDSALRQEPVTISGVARDSEQ</sequence>
<reference evidence="1" key="1">
    <citation type="submission" date="2019-04" db="EMBL/GenBank/DDBJ databases">
        <authorList>
            <consortium name="Science for Life Laboratories"/>
        </authorList>
    </citation>
    <scope>NUCLEOTIDE SEQUENCE</scope>
    <source>
        <strain evidence="1">MBLW1</strain>
    </source>
</reference>
<evidence type="ECO:0008006" key="3">
    <source>
        <dbReference type="Google" id="ProtNLM"/>
    </source>
</evidence>
<dbReference type="EMBL" id="LR586016">
    <property type="protein sequence ID" value="VIP05381.1"/>
    <property type="molecule type" value="Genomic_DNA"/>
</dbReference>
<dbReference type="KEGG" id="tim:GMBLW1_38120"/>
<protein>
    <recommendedName>
        <fullName evidence="3">DUF1573 domain-containing protein</fullName>
    </recommendedName>
</protein>
<dbReference type="InterPro" id="IPR013783">
    <property type="entry name" value="Ig-like_fold"/>
</dbReference>
<dbReference type="Proteomes" id="UP000464378">
    <property type="component" value="Chromosome"/>
</dbReference>
<dbReference type="InParanoid" id="A0A6C2YVG2"/>
<proteinExistence type="predicted"/>
<gene>
    <name evidence="1" type="ORF">GMBLW1_38120</name>
</gene>
<dbReference type="RefSeq" id="WP_162660462.1">
    <property type="nucleotide sequence ID" value="NZ_LR593887.1"/>
</dbReference>
<keyword evidence="2" id="KW-1185">Reference proteome</keyword>
<organism evidence="1">
    <name type="scientific">Tuwongella immobilis</name>
    <dbReference type="NCBI Taxonomy" id="692036"/>
    <lineage>
        <taxon>Bacteria</taxon>
        <taxon>Pseudomonadati</taxon>
        <taxon>Planctomycetota</taxon>
        <taxon>Planctomycetia</taxon>
        <taxon>Gemmatales</taxon>
        <taxon>Gemmataceae</taxon>
        <taxon>Tuwongella</taxon>
    </lineage>
</organism>
<accession>A0A6C2YVG2</accession>